<dbReference type="Proteomes" id="UP001055439">
    <property type="component" value="Chromosome 8"/>
</dbReference>
<name>A0A9E7HBE8_9LILI</name>
<sequence>MEELCEVRVPPILEGRNLNNGQGFCDYKRYFVAERAKAGLYIFLGRRPQGLYIFLGRRPQVLVVLEMSCEPYEGSD</sequence>
<protein>
    <submittedName>
        <fullName evidence="1">Uncharacterized protein</fullName>
    </submittedName>
</protein>
<dbReference type="EMBL" id="CP097510">
    <property type="protein sequence ID" value="URE27009.1"/>
    <property type="molecule type" value="Genomic_DNA"/>
</dbReference>
<accession>A0A9E7HBE8</accession>
<dbReference type="AlphaFoldDB" id="A0A9E7HBE8"/>
<proteinExistence type="predicted"/>
<keyword evidence="2" id="KW-1185">Reference proteome</keyword>
<gene>
    <name evidence="1" type="ORF">MUK42_34427</name>
</gene>
<evidence type="ECO:0000313" key="2">
    <source>
        <dbReference type="Proteomes" id="UP001055439"/>
    </source>
</evidence>
<organism evidence="1 2">
    <name type="scientific">Musa troglodytarum</name>
    <name type="common">fe'i banana</name>
    <dbReference type="NCBI Taxonomy" id="320322"/>
    <lineage>
        <taxon>Eukaryota</taxon>
        <taxon>Viridiplantae</taxon>
        <taxon>Streptophyta</taxon>
        <taxon>Embryophyta</taxon>
        <taxon>Tracheophyta</taxon>
        <taxon>Spermatophyta</taxon>
        <taxon>Magnoliopsida</taxon>
        <taxon>Liliopsida</taxon>
        <taxon>Zingiberales</taxon>
        <taxon>Musaceae</taxon>
        <taxon>Musa</taxon>
    </lineage>
</organism>
<evidence type="ECO:0000313" key="1">
    <source>
        <dbReference type="EMBL" id="URE27009.1"/>
    </source>
</evidence>
<reference evidence="1" key="1">
    <citation type="submission" date="2022-05" db="EMBL/GenBank/DDBJ databases">
        <title>The Musa troglodytarum L. genome provides insights into the mechanism of non-climacteric behaviour and enrichment of carotenoids.</title>
        <authorList>
            <person name="Wang J."/>
        </authorList>
    </citation>
    <scope>NUCLEOTIDE SEQUENCE</scope>
    <source>
        <tissue evidence="1">Leaf</tissue>
    </source>
</reference>